<evidence type="ECO:0000313" key="1">
    <source>
        <dbReference type="EMBL" id="SCF43565.1"/>
    </source>
</evidence>
<dbReference type="PANTHER" id="PTHR38479">
    <property type="entry name" value="LMO0824 PROTEIN"/>
    <property type="match status" value="1"/>
</dbReference>
<dbReference type="InterPro" id="IPR009351">
    <property type="entry name" value="AlkZ-like"/>
</dbReference>
<keyword evidence="1" id="KW-0238">DNA-binding</keyword>
<protein>
    <submittedName>
        <fullName evidence="1">Winged helix DNA-binding domain-containing protein</fullName>
    </submittedName>
</protein>
<organism evidence="1 2">
    <name type="scientific">Micromonospora marina</name>
    <dbReference type="NCBI Taxonomy" id="307120"/>
    <lineage>
        <taxon>Bacteria</taxon>
        <taxon>Bacillati</taxon>
        <taxon>Actinomycetota</taxon>
        <taxon>Actinomycetes</taxon>
        <taxon>Micromonosporales</taxon>
        <taxon>Micromonosporaceae</taxon>
        <taxon>Micromonospora</taxon>
    </lineage>
</organism>
<dbReference type="AlphaFoldDB" id="A0A1C5AEB4"/>
<gene>
    <name evidence="1" type="ORF">GA0070215_12848</name>
</gene>
<dbReference type="RefSeq" id="WP_091050648.1">
    <property type="nucleotide sequence ID" value="NZ_FMCV01000028.1"/>
</dbReference>
<sequence length="378" mass="40751">MIDRRQVLNFRIRAQQLDRAEGSLADTAVLDIGVQDTGPDGGRWALAARGVDVTPLSGADLALLWTVRGAPHLYRRADVGTVAAAVEPFSDADAGKRIYDAAKPLKAAGIGILAALDEVAARMREIVGRPTVKGEVSGRLADVMPEPYLRFCRPCNATHLYEMPFRLAAARAGLELRLGTSPPVLERIPGFRPAAAPGDRFDLVRAYLRLLGPATPKHVADYLDAPVKEVKARWPSDAVEVSVDGETRWLLAADEAALASAETTATRLLGPFDLFLQAKDRATLVPDAARVKELWPVLGRPGAVLVDGDVAGTWRPRRSGRSLTVTVQPWRKLTGSARDAVVVEAERLAAYRGVPLAGVDVEGDRRVLDRIAARHPDA</sequence>
<dbReference type="Proteomes" id="UP000198551">
    <property type="component" value="Unassembled WGS sequence"/>
</dbReference>
<proteinExistence type="predicted"/>
<keyword evidence="2" id="KW-1185">Reference proteome</keyword>
<dbReference type="EMBL" id="FMCV01000028">
    <property type="protein sequence ID" value="SCF43565.1"/>
    <property type="molecule type" value="Genomic_DNA"/>
</dbReference>
<dbReference type="Pfam" id="PF06224">
    <property type="entry name" value="AlkZ-like"/>
    <property type="match status" value="1"/>
</dbReference>
<dbReference type="GO" id="GO:0003677">
    <property type="term" value="F:DNA binding"/>
    <property type="evidence" value="ECO:0007669"/>
    <property type="project" value="UniProtKB-KW"/>
</dbReference>
<dbReference type="PANTHER" id="PTHR38479:SF2">
    <property type="entry name" value="WINGED HELIX DNA-BINDING DOMAIN-CONTAINING PROTEIN"/>
    <property type="match status" value="1"/>
</dbReference>
<accession>A0A1C5AEB4</accession>
<reference evidence="2" key="1">
    <citation type="submission" date="2016-06" db="EMBL/GenBank/DDBJ databases">
        <authorList>
            <person name="Varghese N."/>
        </authorList>
    </citation>
    <scope>NUCLEOTIDE SEQUENCE [LARGE SCALE GENOMIC DNA]</scope>
    <source>
        <strain evidence="2">DSM 45555</strain>
    </source>
</reference>
<name>A0A1C5AEB4_9ACTN</name>
<evidence type="ECO:0000313" key="2">
    <source>
        <dbReference type="Proteomes" id="UP000198551"/>
    </source>
</evidence>